<keyword evidence="2" id="KW-1185">Reference proteome</keyword>
<reference evidence="2" key="1">
    <citation type="submission" date="2016-07" db="EMBL/GenBank/DDBJ databases">
        <authorList>
            <person name="Florea S."/>
            <person name="Webb J.S."/>
            <person name="Jaromczyk J."/>
            <person name="Schardl C.L."/>
        </authorList>
    </citation>
    <scope>NUCLEOTIDE SEQUENCE [LARGE SCALE GENOMIC DNA]</scope>
</reference>
<dbReference type="PROSITE" id="PS51257">
    <property type="entry name" value="PROKAR_LIPOPROTEIN"/>
    <property type="match status" value="1"/>
</dbReference>
<dbReference type="Proteomes" id="UP000221751">
    <property type="component" value="Segment"/>
</dbReference>
<protein>
    <recommendedName>
        <fullName evidence="3">Lipoprotein</fullName>
    </recommendedName>
</protein>
<evidence type="ECO:0000313" key="1">
    <source>
        <dbReference type="EMBL" id="AON97488.1"/>
    </source>
</evidence>
<dbReference type="GeneID" id="80018765"/>
<evidence type="ECO:0008006" key="3">
    <source>
        <dbReference type="Google" id="ProtNLM"/>
    </source>
</evidence>
<name>A0A1C9EI86_9CAUD</name>
<sequence>MKKIAIAAIAALSVVGLAACGVNDADVVNENISKAGDNFEVNRRITFINNLDGSKPIQIVEGWCNVELSPDHITATCKSQGKYYRHYQGLNATSTYSIEQLDGSDVSKDHYRVSYKPSAVIPDINIR</sequence>
<proteinExistence type="predicted"/>
<evidence type="ECO:0000313" key="2">
    <source>
        <dbReference type="Proteomes" id="UP000221751"/>
    </source>
</evidence>
<dbReference type="EMBL" id="KX557288">
    <property type="protein sequence ID" value="AON97488.1"/>
    <property type="molecule type" value="Genomic_DNA"/>
</dbReference>
<organism evidence="1 2">
    <name type="scientific">Rhodococcus phage ChewyVIII</name>
    <dbReference type="NCBI Taxonomy" id="1887657"/>
    <lineage>
        <taxon>Viruses</taxon>
        <taxon>Duplodnaviria</taxon>
        <taxon>Heunggongvirae</taxon>
        <taxon>Uroviricota</taxon>
        <taxon>Caudoviricetes</taxon>
        <taxon>Chewyvirus</taxon>
        <taxon>Chewyvirus chewyVIII</taxon>
    </lineage>
</organism>
<dbReference type="Pfam" id="PF25682">
    <property type="entry name" value="Phage_VG64"/>
    <property type="match status" value="1"/>
</dbReference>
<dbReference type="RefSeq" id="YP_010754184.1">
    <property type="nucleotide sequence ID" value="NC_073456.1"/>
</dbReference>
<dbReference type="KEGG" id="vg:80018765"/>
<gene>
    <name evidence="1" type="primary">67</name>
    <name evidence="1" type="ORF">SEA_CHEWYVIII_67</name>
</gene>
<dbReference type="InterPro" id="IPR058243">
    <property type="entry name" value="Phage_VG64"/>
</dbReference>
<accession>A0A1C9EI86</accession>